<evidence type="ECO:0000313" key="12">
    <source>
        <dbReference type="Proteomes" id="UP000784294"/>
    </source>
</evidence>
<keyword evidence="6" id="KW-0333">Golgi apparatus</keyword>
<dbReference type="Gene3D" id="1.20.5.110">
    <property type="match status" value="1"/>
</dbReference>
<evidence type="ECO:0000256" key="4">
    <source>
        <dbReference type="ARBA" id="ARBA00022927"/>
    </source>
</evidence>
<name>A0A3S5BR90_9PLAT</name>
<protein>
    <recommendedName>
        <fullName evidence="10">t-SNARE coiled-coil homology domain-containing protein</fullName>
    </recommendedName>
</protein>
<evidence type="ECO:0000256" key="7">
    <source>
        <dbReference type="ARBA" id="ARBA00023136"/>
    </source>
</evidence>
<dbReference type="Proteomes" id="UP000784294">
    <property type="component" value="Unassembled WGS sequence"/>
</dbReference>
<dbReference type="EMBL" id="CAAALY010250856">
    <property type="protein sequence ID" value="VEL35869.1"/>
    <property type="molecule type" value="Genomic_DNA"/>
</dbReference>
<evidence type="ECO:0000256" key="9">
    <source>
        <dbReference type="SAM" id="Phobius"/>
    </source>
</evidence>
<dbReference type="CDD" id="cd15853">
    <property type="entry name" value="SNARE_Bet1"/>
    <property type="match status" value="1"/>
</dbReference>
<evidence type="ECO:0000256" key="6">
    <source>
        <dbReference type="ARBA" id="ARBA00023034"/>
    </source>
</evidence>
<evidence type="ECO:0000259" key="10">
    <source>
        <dbReference type="PROSITE" id="PS50192"/>
    </source>
</evidence>
<keyword evidence="4" id="KW-0653">Protein transport</keyword>
<keyword evidence="3 9" id="KW-0812">Transmembrane</keyword>
<dbReference type="OrthoDB" id="261831at2759"/>
<keyword evidence="12" id="KW-1185">Reference proteome</keyword>
<dbReference type="InterPro" id="IPR000727">
    <property type="entry name" value="T_SNARE_dom"/>
</dbReference>
<evidence type="ECO:0000256" key="3">
    <source>
        <dbReference type="ARBA" id="ARBA00022692"/>
    </source>
</evidence>
<feature type="domain" description="T-SNARE coiled-coil homology" evidence="10">
    <location>
        <begin position="42"/>
        <end position="104"/>
    </location>
</feature>
<evidence type="ECO:0000313" key="11">
    <source>
        <dbReference type="EMBL" id="VEL35869.1"/>
    </source>
</evidence>
<keyword evidence="2" id="KW-0813">Transport</keyword>
<dbReference type="SUPFAM" id="SSF58038">
    <property type="entry name" value="SNARE fusion complex"/>
    <property type="match status" value="1"/>
</dbReference>
<comment type="subcellular location">
    <subcellularLocation>
        <location evidence="8">Endomembrane system</location>
        <topology evidence="8">Single-pass type IV membrane protein</topology>
    </subcellularLocation>
    <subcellularLocation>
        <location evidence="1">Golgi apparatus membrane</location>
    </subcellularLocation>
</comment>
<evidence type="ECO:0000256" key="1">
    <source>
        <dbReference type="ARBA" id="ARBA00004394"/>
    </source>
</evidence>
<reference evidence="11" key="1">
    <citation type="submission" date="2018-11" db="EMBL/GenBank/DDBJ databases">
        <authorList>
            <consortium name="Pathogen Informatics"/>
        </authorList>
    </citation>
    <scope>NUCLEOTIDE SEQUENCE</scope>
</reference>
<evidence type="ECO:0000256" key="2">
    <source>
        <dbReference type="ARBA" id="ARBA00022448"/>
    </source>
</evidence>
<dbReference type="PROSITE" id="PS50192">
    <property type="entry name" value="T_SNARE"/>
    <property type="match status" value="1"/>
</dbReference>
<dbReference type="PANTHER" id="PTHR12791">
    <property type="entry name" value="GOLGI SNARE BET1-RELATED"/>
    <property type="match status" value="1"/>
</dbReference>
<keyword evidence="7 9" id="KW-0472">Membrane</keyword>
<sequence>MVNLVHFMRRLHGPELSGRPYYPPSPGGMHVLMPTQDSHISSPFETENLQLEADLQAKVASLRSLSLHIGDEVREQNIFLGSMTDAFERSEGLLRSTMSRLGGLRRHGALLSTGLYCYIILFVLFFFLVCWVLIKIS</sequence>
<dbReference type="GO" id="GO:0015031">
    <property type="term" value="P:protein transport"/>
    <property type="evidence" value="ECO:0007669"/>
    <property type="project" value="UniProtKB-KW"/>
</dbReference>
<feature type="transmembrane region" description="Helical" evidence="9">
    <location>
        <begin position="115"/>
        <end position="134"/>
    </location>
</feature>
<dbReference type="InterPro" id="IPR039899">
    <property type="entry name" value="BET1_SNARE"/>
</dbReference>
<keyword evidence="5 9" id="KW-1133">Transmembrane helix</keyword>
<dbReference type="GO" id="GO:0000139">
    <property type="term" value="C:Golgi membrane"/>
    <property type="evidence" value="ECO:0007669"/>
    <property type="project" value="UniProtKB-SubCell"/>
</dbReference>
<dbReference type="AlphaFoldDB" id="A0A3S5BR90"/>
<comment type="caution">
    <text evidence="11">The sequence shown here is derived from an EMBL/GenBank/DDBJ whole genome shotgun (WGS) entry which is preliminary data.</text>
</comment>
<gene>
    <name evidence="11" type="ORF">PXEA_LOCUS29309</name>
</gene>
<accession>A0A3S5BR90</accession>
<proteinExistence type="predicted"/>
<evidence type="ECO:0000256" key="8">
    <source>
        <dbReference type="ARBA" id="ARBA00046280"/>
    </source>
</evidence>
<evidence type="ECO:0000256" key="5">
    <source>
        <dbReference type="ARBA" id="ARBA00022989"/>
    </source>
</evidence>
<organism evidence="11 12">
    <name type="scientific">Protopolystoma xenopodis</name>
    <dbReference type="NCBI Taxonomy" id="117903"/>
    <lineage>
        <taxon>Eukaryota</taxon>
        <taxon>Metazoa</taxon>
        <taxon>Spiralia</taxon>
        <taxon>Lophotrochozoa</taxon>
        <taxon>Platyhelminthes</taxon>
        <taxon>Monogenea</taxon>
        <taxon>Polyopisthocotylea</taxon>
        <taxon>Polystomatidea</taxon>
        <taxon>Polystomatidae</taxon>
        <taxon>Protopolystoma</taxon>
    </lineage>
</organism>